<sequence length="140" mass="15425">MRCHAWKQGNTLNNCGSHQEEAEVEEKAGRNGTHEAPGWQESGRGPRLRQLFGGYRGQDIWGILRKTKSMEDGQGFLSFEESSPQPSMLFLWDIFSQQNANPATAFVGTKLGEARFLHAVFDASGRGLGREGSTHDLSGS</sequence>
<organism evidence="2 3">
    <name type="scientific">Symbiodinium natans</name>
    <dbReference type="NCBI Taxonomy" id="878477"/>
    <lineage>
        <taxon>Eukaryota</taxon>
        <taxon>Sar</taxon>
        <taxon>Alveolata</taxon>
        <taxon>Dinophyceae</taxon>
        <taxon>Suessiales</taxon>
        <taxon>Symbiodiniaceae</taxon>
        <taxon>Symbiodinium</taxon>
    </lineage>
</organism>
<proteinExistence type="predicted"/>
<keyword evidence="3" id="KW-1185">Reference proteome</keyword>
<feature type="region of interest" description="Disordered" evidence="1">
    <location>
        <begin position="1"/>
        <end position="47"/>
    </location>
</feature>
<dbReference type="Proteomes" id="UP000604046">
    <property type="component" value="Unassembled WGS sequence"/>
</dbReference>
<evidence type="ECO:0000313" key="3">
    <source>
        <dbReference type="Proteomes" id="UP000604046"/>
    </source>
</evidence>
<protein>
    <submittedName>
        <fullName evidence="2">Pkn1 protein</fullName>
    </submittedName>
</protein>
<evidence type="ECO:0000256" key="1">
    <source>
        <dbReference type="SAM" id="MobiDB-lite"/>
    </source>
</evidence>
<dbReference type="EMBL" id="CAJNDS010002534">
    <property type="protein sequence ID" value="CAE7515024.1"/>
    <property type="molecule type" value="Genomic_DNA"/>
</dbReference>
<feature type="compositionally biased region" description="Basic and acidic residues" evidence="1">
    <location>
        <begin position="18"/>
        <end position="33"/>
    </location>
</feature>
<gene>
    <name evidence="2" type="primary">pkn1</name>
    <name evidence="2" type="ORF">SNAT2548_LOCUS28826</name>
</gene>
<reference evidence="2" key="1">
    <citation type="submission" date="2021-02" db="EMBL/GenBank/DDBJ databases">
        <authorList>
            <person name="Dougan E. K."/>
            <person name="Rhodes N."/>
            <person name="Thang M."/>
            <person name="Chan C."/>
        </authorList>
    </citation>
    <scope>NUCLEOTIDE SEQUENCE</scope>
</reference>
<accession>A0A812TBB2</accession>
<feature type="compositionally biased region" description="Polar residues" evidence="1">
    <location>
        <begin position="8"/>
        <end position="17"/>
    </location>
</feature>
<evidence type="ECO:0000313" key="2">
    <source>
        <dbReference type="EMBL" id="CAE7515024.1"/>
    </source>
</evidence>
<comment type="caution">
    <text evidence="2">The sequence shown here is derived from an EMBL/GenBank/DDBJ whole genome shotgun (WGS) entry which is preliminary data.</text>
</comment>
<name>A0A812TBB2_9DINO</name>
<dbReference type="AlphaFoldDB" id="A0A812TBB2"/>